<dbReference type="Gene3D" id="2.40.10.170">
    <property type="match status" value="1"/>
</dbReference>
<evidence type="ECO:0000256" key="1">
    <source>
        <dbReference type="ARBA" id="ARBA00022490"/>
    </source>
</evidence>
<comment type="similarity">
    <text evidence="9">In the C-terminal section; belongs to the helicase family. RecG subfamily.</text>
</comment>
<keyword evidence="1 9" id="KW-0963">Cytoplasm</keyword>
<dbReference type="InterPro" id="IPR036101">
    <property type="entry name" value="CarD-like/TRCF_RID_sf"/>
</dbReference>
<dbReference type="Pfam" id="PF02559">
    <property type="entry name" value="CarD_TRCF_RID"/>
    <property type="match status" value="1"/>
</dbReference>
<protein>
    <recommendedName>
        <fullName evidence="9">Transcription-repair-coupling factor</fullName>
        <shortName evidence="9">TRCF</shortName>
        <ecNumber evidence="9">3.6.4.-</ecNumber>
    </recommendedName>
</protein>
<gene>
    <name evidence="9" type="primary">mfd</name>
    <name evidence="12" type="ORF">SAMN05444368_0427</name>
</gene>
<dbReference type="SMART" id="SM00982">
    <property type="entry name" value="TRCF"/>
    <property type="match status" value="1"/>
</dbReference>
<dbReference type="Proteomes" id="UP000185093">
    <property type="component" value="Unassembled WGS sequence"/>
</dbReference>
<dbReference type="PROSITE" id="PS51194">
    <property type="entry name" value="HELICASE_CTER"/>
    <property type="match status" value="1"/>
</dbReference>
<dbReference type="InterPro" id="IPR047112">
    <property type="entry name" value="RecG/Mfd"/>
</dbReference>
<dbReference type="SUPFAM" id="SSF143517">
    <property type="entry name" value="TRCF domain-like"/>
    <property type="match status" value="1"/>
</dbReference>
<keyword evidence="5 12" id="KW-0347">Helicase</keyword>
<dbReference type="SUPFAM" id="SSF141259">
    <property type="entry name" value="CarD-like"/>
    <property type="match status" value="1"/>
</dbReference>
<name>A0ABY1JBC2_9BACT</name>
<dbReference type="InterPro" id="IPR003711">
    <property type="entry name" value="CarD-like/TRCF_RID"/>
</dbReference>
<feature type="domain" description="Helicase C-terminal" evidence="11">
    <location>
        <begin position="702"/>
        <end position="856"/>
    </location>
</feature>
<keyword evidence="2 9" id="KW-0547">Nucleotide-binding</keyword>
<evidence type="ECO:0000313" key="12">
    <source>
        <dbReference type="EMBL" id="SIN63576.1"/>
    </source>
</evidence>
<dbReference type="PROSITE" id="PS51192">
    <property type="entry name" value="HELICASE_ATP_BIND_1"/>
    <property type="match status" value="1"/>
</dbReference>
<dbReference type="SUPFAM" id="SSF52540">
    <property type="entry name" value="P-loop containing nucleoside triphosphate hydrolases"/>
    <property type="match status" value="3"/>
</dbReference>
<evidence type="ECO:0000256" key="2">
    <source>
        <dbReference type="ARBA" id="ARBA00022741"/>
    </source>
</evidence>
<evidence type="ECO:0000259" key="10">
    <source>
        <dbReference type="PROSITE" id="PS51192"/>
    </source>
</evidence>
<dbReference type="InterPro" id="IPR014001">
    <property type="entry name" value="Helicase_ATP-bd"/>
</dbReference>
<dbReference type="InterPro" id="IPR005118">
    <property type="entry name" value="TRCF_C"/>
</dbReference>
<dbReference type="EC" id="3.6.4.-" evidence="9"/>
<comment type="subcellular location">
    <subcellularLocation>
        <location evidence="9">Cytoplasm</location>
    </subcellularLocation>
</comment>
<evidence type="ECO:0000259" key="11">
    <source>
        <dbReference type="PROSITE" id="PS51194"/>
    </source>
</evidence>
<dbReference type="Pfam" id="PF00270">
    <property type="entry name" value="DEAD"/>
    <property type="match status" value="1"/>
</dbReference>
<dbReference type="PANTHER" id="PTHR47964:SF1">
    <property type="entry name" value="ATP-DEPENDENT DNA HELICASE HOMOLOG RECG, CHLOROPLASTIC"/>
    <property type="match status" value="1"/>
</dbReference>
<dbReference type="Gene3D" id="3.90.1150.50">
    <property type="entry name" value="Transcription-repair-coupling factor, D7 domain"/>
    <property type="match status" value="1"/>
</dbReference>
<dbReference type="InterPro" id="IPR011545">
    <property type="entry name" value="DEAD/DEAH_box_helicase_dom"/>
</dbReference>
<dbReference type="EMBL" id="FSQZ01000001">
    <property type="protein sequence ID" value="SIN63576.1"/>
    <property type="molecule type" value="Genomic_DNA"/>
</dbReference>
<dbReference type="CDD" id="cd17991">
    <property type="entry name" value="DEXHc_TRCF"/>
    <property type="match status" value="1"/>
</dbReference>
<dbReference type="Gene3D" id="3.30.2060.10">
    <property type="entry name" value="Penicillin-binding protein 1b domain"/>
    <property type="match status" value="1"/>
</dbReference>
<dbReference type="NCBIfam" id="TIGR00580">
    <property type="entry name" value="mfd"/>
    <property type="match status" value="1"/>
</dbReference>
<dbReference type="RefSeq" id="WP_074199124.1">
    <property type="nucleotide sequence ID" value="NZ_FSQZ01000001.1"/>
</dbReference>
<dbReference type="Gene3D" id="3.40.50.11180">
    <property type="match status" value="1"/>
</dbReference>
<dbReference type="Gene3D" id="3.40.50.300">
    <property type="entry name" value="P-loop containing nucleotide triphosphate hydrolases"/>
    <property type="match status" value="2"/>
</dbReference>
<evidence type="ECO:0000313" key="13">
    <source>
        <dbReference type="Proteomes" id="UP000185093"/>
    </source>
</evidence>
<comment type="function">
    <text evidence="9">Couples transcription and DNA repair by recognizing RNA polymerase (RNAP) stalled at DNA lesions. Mediates ATP-dependent release of RNAP and its truncated transcript from the DNA, and recruitment of nucleotide excision repair machinery to the damaged site.</text>
</comment>
<evidence type="ECO:0000256" key="7">
    <source>
        <dbReference type="ARBA" id="ARBA00023125"/>
    </source>
</evidence>
<keyword evidence="4 9" id="KW-0378">Hydrolase</keyword>
<keyword evidence="13" id="KW-1185">Reference proteome</keyword>
<dbReference type="InterPro" id="IPR004576">
    <property type="entry name" value="Mfd"/>
</dbReference>
<evidence type="ECO:0000256" key="5">
    <source>
        <dbReference type="ARBA" id="ARBA00022806"/>
    </source>
</evidence>
<dbReference type="PANTHER" id="PTHR47964">
    <property type="entry name" value="ATP-DEPENDENT DNA HELICASE HOMOLOG RECG, CHLOROPLASTIC"/>
    <property type="match status" value="1"/>
</dbReference>
<keyword evidence="7 9" id="KW-0238">DNA-binding</keyword>
<proteinExistence type="inferred from homology"/>
<dbReference type="SMART" id="SM00490">
    <property type="entry name" value="HELICc"/>
    <property type="match status" value="1"/>
</dbReference>
<comment type="similarity">
    <text evidence="9">In the N-terminal section; belongs to the UvrB family.</text>
</comment>
<dbReference type="Pfam" id="PF03461">
    <property type="entry name" value="TRCF"/>
    <property type="match status" value="1"/>
</dbReference>
<dbReference type="InterPro" id="IPR037235">
    <property type="entry name" value="TRCF-like_C_D7"/>
</dbReference>
<keyword evidence="6 9" id="KW-0067">ATP-binding</keyword>
<dbReference type="InterPro" id="IPR041471">
    <property type="entry name" value="UvrB_inter"/>
</dbReference>
<dbReference type="GO" id="GO:0004386">
    <property type="term" value="F:helicase activity"/>
    <property type="evidence" value="ECO:0007669"/>
    <property type="project" value="UniProtKB-KW"/>
</dbReference>
<dbReference type="InterPro" id="IPR001650">
    <property type="entry name" value="Helicase_C-like"/>
</dbReference>
<evidence type="ECO:0000256" key="3">
    <source>
        <dbReference type="ARBA" id="ARBA00022763"/>
    </source>
</evidence>
<evidence type="ECO:0000256" key="6">
    <source>
        <dbReference type="ARBA" id="ARBA00022840"/>
    </source>
</evidence>
<dbReference type="SMART" id="SM01058">
    <property type="entry name" value="CarD_TRCF"/>
    <property type="match status" value="1"/>
</dbReference>
<dbReference type="InterPro" id="IPR027417">
    <property type="entry name" value="P-loop_NTPase"/>
</dbReference>
<evidence type="ECO:0000256" key="8">
    <source>
        <dbReference type="ARBA" id="ARBA00023204"/>
    </source>
</evidence>
<comment type="caution">
    <text evidence="12">The sequence shown here is derived from an EMBL/GenBank/DDBJ whole genome shotgun (WGS) entry which is preliminary data.</text>
</comment>
<dbReference type="Pfam" id="PF17757">
    <property type="entry name" value="UvrB_inter"/>
    <property type="match status" value="1"/>
</dbReference>
<feature type="domain" description="Helicase ATP-binding" evidence="10">
    <location>
        <begin position="520"/>
        <end position="681"/>
    </location>
</feature>
<organism evidence="12 13">
    <name type="scientific">Acetomicrobium flavidum</name>
    <dbReference type="NCBI Taxonomy" id="49896"/>
    <lineage>
        <taxon>Bacteria</taxon>
        <taxon>Thermotogati</taxon>
        <taxon>Synergistota</taxon>
        <taxon>Synergistia</taxon>
        <taxon>Synergistales</taxon>
        <taxon>Acetomicrobiaceae</taxon>
        <taxon>Acetomicrobium</taxon>
    </lineage>
</organism>
<dbReference type="HAMAP" id="MF_00969">
    <property type="entry name" value="TRCF"/>
    <property type="match status" value="1"/>
</dbReference>
<sequence>MQVYIDKLWDVDLSSWMKGDTVCLQARGAARPWICRNAEAKLIALFSDSTQALDFYSDWKALFKEDDIIYLPELPLTADKAGQSALWVNRGELFEKWRHEDGKKVLVSTPGSLVTPLSFVDDSFTIVAGEVIGRDNLARWLQASGYEPVDLVWSPGQLSIRGSLVDLFDPVYRYPIRVEFFDDEVISIRAFDSETQKSIAHHGQIEIHRISGNRVAFPIKLLPSNCRVLLFEPKDVEAQADIYSWLWRRLCDDDRSLPLIPDWQEVYRVIATLPHLRISSSLEGATYRFDILREPYFKGQLENANAYLNKWQSEGYEISLYAEARYLEEWAAQRGINLTPRMISAGFVDLRRKYVALSQSAIMGIEQPIMMDQSYRKPPSDWQDSLEVGQYVVHEDYGVAIFRGTNYINGSEYLVLEYGGQKRLLVPAYQLYKITPYEGIYGVEPQLDRLDRQSWKRNLQKARDAAHKVAQDLISLYASRELKKGFVFPKDGEMSKHFEVTFPYHETADQLKAIEEIKNDMEKPVPMDRILVGDVGFGKTEVAMRAAIKAVEGGKQVAVLVPTTLLSEQHYESFVSRIGDMPIRIEQLSRFETKAKQQSILKETAEGRVDILIGTHRLLQGDVRFKDLGLVIIDEEHRFGVRQKELLKKLRTEVDVLSISATPIPRTLYMALSGIRDISLLSTPPKDRQPVITVVGPWRDDLVREAILKEISRDGRVFFVHDRIRGIEKRAKRLQMLVPEAKVGIAHGQLPKGELENAMLKFLSGEINVLVCTTIIESGLDIAKANTLIVDNAHMFGLSQLHQLRGRVGRRNRQAFAYMLYPADKSLTKEAMQRLEAIAECNQLGAGYRLALRDLEIRGGGNLLGVEQHGQTEKVGFQLYYKLIENAMRKLKGEDIQGLSMDIKVPLSIPEDYIPQDSLRMALYRRLLRDLSIKDIDEMEKELADRFGPLPEEMKSLLNVTRLKAGLPHFGVEEMTVDANEIVLRGKDKGLLSLVGGKPGWMTRGDRAVGPGGIVGLKVLVKYMTSAFKSGREMVEEWDRDAI</sequence>
<reference evidence="12 13" key="1">
    <citation type="submission" date="2016-11" db="EMBL/GenBank/DDBJ databases">
        <authorList>
            <person name="Varghese N."/>
            <person name="Submissions S."/>
        </authorList>
    </citation>
    <scope>NUCLEOTIDE SEQUENCE [LARGE SCALE GENOMIC DNA]</scope>
    <source>
        <strain evidence="12 13">DSM 20664</strain>
    </source>
</reference>
<evidence type="ECO:0000256" key="4">
    <source>
        <dbReference type="ARBA" id="ARBA00022801"/>
    </source>
</evidence>
<evidence type="ECO:0000256" key="9">
    <source>
        <dbReference type="HAMAP-Rule" id="MF_00969"/>
    </source>
</evidence>
<dbReference type="Pfam" id="PF00271">
    <property type="entry name" value="Helicase_C"/>
    <property type="match status" value="1"/>
</dbReference>
<dbReference type="SMART" id="SM00487">
    <property type="entry name" value="DEXDc"/>
    <property type="match status" value="1"/>
</dbReference>
<keyword evidence="8 9" id="KW-0234">DNA repair</keyword>
<accession>A0ABY1JBC2</accession>
<keyword evidence="3 9" id="KW-0227">DNA damage</keyword>